<reference evidence="1" key="2">
    <citation type="submission" date="2025-09" db="UniProtKB">
        <authorList>
            <consortium name="Ensembl"/>
        </authorList>
    </citation>
    <scope>IDENTIFICATION</scope>
</reference>
<keyword evidence="2" id="KW-1185">Reference proteome</keyword>
<dbReference type="GeneTree" id="ENSGT00670000098061"/>
<dbReference type="Proteomes" id="UP000694392">
    <property type="component" value="Unplaced"/>
</dbReference>
<name>A0A8D0HPH1_SPHPU</name>
<dbReference type="Ensembl" id="ENSSPUT00000024354.1">
    <property type="protein sequence ID" value="ENSSPUP00000022844.1"/>
    <property type="gene ID" value="ENSSPUG00000017533.1"/>
</dbReference>
<dbReference type="GO" id="GO:0006974">
    <property type="term" value="P:DNA damage response"/>
    <property type="evidence" value="ECO:0007669"/>
    <property type="project" value="InterPro"/>
</dbReference>
<evidence type="ECO:0000313" key="2">
    <source>
        <dbReference type="Proteomes" id="UP000694392"/>
    </source>
</evidence>
<protein>
    <submittedName>
        <fullName evidence="1">Uncharacterized protein</fullName>
    </submittedName>
</protein>
<reference evidence="1" key="1">
    <citation type="submission" date="2025-08" db="UniProtKB">
        <authorList>
            <consortium name="Ensembl"/>
        </authorList>
    </citation>
    <scope>IDENTIFICATION</scope>
</reference>
<dbReference type="PANTHER" id="PTHR37079">
    <property type="entry name" value="SERINE/THREONINE-PROTEIN KINASE ATM"/>
    <property type="match status" value="1"/>
</dbReference>
<dbReference type="GO" id="GO:0004674">
    <property type="term" value="F:protein serine/threonine kinase activity"/>
    <property type="evidence" value="ECO:0007669"/>
    <property type="project" value="InterPro"/>
</dbReference>
<accession>A0A8D0HPH1</accession>
<organism evidence="1 2">
    <name type="scientific">Sphenodon punctatus</name>
    <name type="common">Tuatara</name>
    <name type="synonym">Hatteria punctata</name>
    <dbReference type="NCBI Taxonomy" id="8508"/>
    <lineage>
        <taxon>Eukaryota</taxon>
        <taxon>Metazoa</taxon>
        <taxon>Chordata</taxon>
        <taxon>Craniata</taxon>
        <taxon>Vertebrata</taxon>
        <taxon>Euteleostomi</taxon>
        <taxon>Lepidosauria</taxon>
        <taxon>Sphenodontia</taxon>
        <taxon>Sphenodontidae</taxon>
        <taxon>Sphenodon</taxon>
    </lineage>
</organism>
<dbReference type="AlphaFoldDB" id="A0A8D0HPH1"/>
<sequence length="220" mass="24766">MKDLMKEFQENPQDCVIVKLMVNLLQLSKMAINHTGEKAVLEAVGSCLGEVGPIDFSTIALPHNKNISYSKAADLFEDRELQWVFIMLTLINNALIDRCIEVRSAAAACLKNILATKTGNAFWEIYKSKADPMLIYLHPFRMSRKKFLEVPCSARDTPSETLDSVSLWTPQSRSHDSWMKSLTFALLDSGGVKSEVLLLLKPLCEVQTDFCQTVLPYLIH</sequence>
<proteinExistence type="predicted"/>
<dbReference type="PANTHER" id="PTHR37079:SF4">
    <property type="entry name" value="SERINE_THREONINE-PROTEIN KINASE ATM"/>
    <property type="match status" value="1"/>
</dbReference>
<dbReference type="InterPro" id="IPR038980">
    <property type="entry name" value="ATM_plant"/>
</dbReference>
<evidence type="ECO:0000313" key="1">
    <source>
        <dbReference type="Ensembl" id="ENSSPUP00000022844.1"/>
    </source>
</evidence>